<dbReference type="eggNOG" id="KOG1943">
    <property type="taxonomic scope" value="Eukaryota"/>
</dbReference>
<keyword evidence="3" id="KW-1133">Transmembrane helix</keyword>
<evidence type="ECO:0000313" key="5">
    <source>
        <dbReference type="EMBL" id="OAF55488.1"/>
    </source>
</evidence>
<dbReference type="PROSITE" id="PS50077">
    <property type="entry name" value="HEAT_REPEAT"/>
    <property type="match status" value="1"/>
</dbReference>
<feature type="compositionally biased region" description="Polar residues" evidence="2">
    <location>
        <begin position="527"/>
        <end position="536"/>
    </location>
</feature>
<accession>A0A177A016</accession>
<dbReference type="InterPro" id="IPR011989">
    <property type="entry name" value="ARM-like"/>
</dbReference>
<evidence type="ECO:0000256" key="1">
    <source>
        <dbReference type="PROSITE-ProRule" id="PRU00103"/>
    </source>
</evidence>
<feature type="compositionally biased region" description="Basic and acidic residues" evidence="2">
    <location>
        <begin position="537"/>
        <end position="546"/>
    </location>
</feature>
<dbReference type="InterPro" id="IPR058033">
    <property type="entry name" value="ARM_TBCD_2nd"/>
</dbReference>
<dbReference type="RefSeq" id="XP_024320788.1">
    <property type="nucleotide sequence ID" value="XM_024471925.1"/>
</dbReference>
<dbReference type="AlphaFoldDB" id="A0A177A016"/>
<dbReference type="PANTHER" id="PTHR12658:SF0">
    <property type="entry name" value="TUBULIN-SPECIFIC CHAPERONE D"/>
    <property type="match status" value="1"/>
</dbReference>
<keyword evidence="3" id="KW-0812">Transmembrane</keyword>
<dbReference type="GO" id="GO:0048487">
    <property type="term" value="F:beta-tubulin binding"/>
    <property type="evidence" value="ECO:0007669"/>
    <property type="project" value="InterPro"/>
</dbReference>
<dbReference type="GO" id="GO:0007021">
    <property type="term" value="P:tubulin complex assembly"/>
    <property type="evidence" value="ECO:0007669"/>
    <property type="project" value="InterPro"/>
</dbReference>
<feature type="region of interest" description="Disordered" evidence="2">
    <location>
        <begin position="526"/>
        <end position="570"/>
    </location>
</feature>
<organism evidence="5">
    <name type="scientific">Pseudogymnoascus destructans</name>
    <dbReference type="NCBI Taxonomy" id="655981"/>
    <lineage>
        <taxon>Eukaryota</taxon>
        <taxon>Fungi</taxon>
        <taxon>Dikarya</taxon>
        <taxon>Ascomycota</taxon>
        <taxon>Pezizomycotina</taxon>
        <taxon>Leotiomycetes</taxon>
        <taxon>Thelebolales</taxon>
        <taxon>Thelebolaceae</taxon>
        <taxon>Pseudogymnoascus</taxon>
    </lineage>
</organism>
<feature type="transmembrane region" description="Helical" evidence="3">
    <location>
        <begin position="33"/>
        <end position="54"/>
    </location>
</feature>
<dbReference type="Pfam" id="PF25767">
    <property type="entry name" value="ARM_TBCD_2nd"/>
    <property type="match status" value="1"/>
</dbReference>
<feature type="domain" description="Tubulin-folding cofactor D ARM repeats" evidence="4">
    <location>
        <begin position="106"/>
        <end position="268"/>
    </location>
</feature>
<dbReference type="Proteomes" id="UP000077154">
    <property type="component" value="Unassembled WGS sequence"/>
</dbReference>
<reference evidence="5" key="1">
    <citation type="submission" date="2016-03" db="EMBL/GenBank/DDBJ databases">
        <title>Updated assembly of Pseudogymnoascus destructans, the fungus causing white-nose syndrome of bats.</title>
        <authorList>
            <person name="Palmer J.M."/>
            <person name="Drees K.P."/>
            <person name="Foster J.T."/>
            <person name="Lindner D.L."/>
        </authorList>
    </citation>
    <scope>NUCLEOTIDE SEQUENCE [LARGE SCALE GENOMIC DNA]</scope>
    <source>
        <strain evidence="5">20631-21</strain>
    </source>
</reference>
<dbReference type="InterPro" id="IPR021133">
    <property type="entry name" value="HEAT_type_2"/>
</dbReference>
<dbReference type="InterPro" id="IPR033162">
    <property type="entry name" value="TBCD"/>
</dbReference>
<keyword evidence="3" id="KW-0472">Membrane</keyword>
<dbReference type="Gene3D" id="1.25.10.10">
    <property type="entry name" value="Leucine-rich Repeat Variant"/>
    <property type="match status" value="1"/>
</dbReference>
<proteinExistence type="predicted"/>
<dbReference type="SUPFAM" id="SSF48371">
    <property type="entry name" value="ARM repeat"/>
    <property type="match status" value="1"/>
</dbReference>
<evidence type="ECO:0000256" key="2">
    <source>
        <dbReference type="SAM" id="MobiDB-lite"/>
    </source>
</evidence>
<dbReference type="VEuPathDB" id="FungiDB:GMDG_01493"/>
<feature type="repeat" description="HEAT" evidence="1">
    <location>
        <begin position="123"/>
        <end position="160"/>
    </location>
</feature>
<dbReference type="GeneID" id="36291414"/>
<dbReference type="GO" id="GO:0007023">
    <property type="term" value="P:post-chaperonin tubulin folding pathway"/>
    <property type="evidence" value="ECO:0007669"/>
    <property type="project" value="InterPro"/>
</dbReference>
<dbReference type="EMBL" id="KV441409">
    <property type="protein sequence ID" value="OAF55488.1"/>
    <property type="molecule type" value="Genomic_DNA"/>
</dbReference>
<dbReference type="GO" id="GO:0005096">
    <property type="term" value="F:GTPase activator activity"/>
    <property type="evidence" value="ECO:0007669"/>
    <property type="project" value="InterPro"/>
</dbReference>
<dbReference type="InterPro" id="IPR016024">
    <property type="entry name" value="ARM-type_fold"/>
</dbReference>
<dbReference type="GO" id="GO:0000226">
    <property type="term" value="P:microtubule cytoskeleton organization"/>
    <property type="evidence" value="ECO:0007669"/>
    <property type="project" value="TreeGrafter"/>
</dbReference>
<evidence type="ECO:0000259" key="4">
    <source>
        <dbReference type="Pfam" id="PF25767"/>
    </source>
</evidence>
<sequence>MRRDMQALGLLDALVQWAMACLKSSTTLASNSSYYYIGVLSYLAGILISSLSTADMDSYLLKVFCTVQNISDEENVAFKTVHASANSRKTVIKVLRTIAVLALRREYSSKGNEVITNEIVESTVGYLLDALADNDTPVRLAASKALSVITLKLAPDLASQVVATVLDSLTTNILWATLPDGTKTQDLTAVNPQEWQGLILTLSHLLYRKSPPPDSLALILHALLTGLTFERRSTSGSSVGTNVRDAACFGIWALARRYTTRELQDVVTAEVGAATAHTGEKSIIQILATELVIAASYDSRCISRTTGVDWTTPGSCHGGHCGRTGSGLPRCCVTVEGYPRGCTCSGSAGGLLCSGAYEGVVWVARGREWGCKVEKDGGRGCRGTGEVVRWEWEREAVAESSGVGFDRQLGNLKARAIDEKHGLVMVMASAAMTLPALLGADSAKDWEDLLDAVKAILRVVLSTLKSAMAATSRRPELGLEATCRLIVAACPIIRMERVLDPMKRRSDAAIDTVAWRRFYATKPPQYIPQTTRSTQSRFERSSKPRDPSLTPPSASPTVTLSKPLLPPQQA</sequence>
<dbReference type="OrthoDB" id="10253476at2759"/>
<protein>
    <recommendedName>
        <fullName evidence="4">Tubulin-folding cofactor D ARM repeats domain-containing protein</fullName>
    </recommendedName>
</protein>
<gene>
    <name evidence="5" type="ORF">VC83_08373</name>
</gene>
<name>A0A177A016_9PEZI</name>
<evidence type="ECO:0000256" key="3">
    <source>
        <dbReference type="SAM" id="Phobius"/>
    </source>
</evidence>
<dbReference type="PANTHER" id="PTHR12658">
    <property type="entry name" value="BETA-TUBULIN COFACTOR D"/>
    <property type="match status" value="1"/>
</dbReference>